<gene>
    <name evidence="3" type="ORF">V525_14580</name>
</gene>
<dbReference type="HOGENOM" id="CLU_972414_0_0_11"/>
<feature type="transmembrane region" description="Helical" evidence="2">
    <location>
        <begin position="137"/>
        <end position="157"/>
    </location>
</feature>
<keyword evidence="2" id="KW-0812">Transmembrane</keyword>
<dbReference type="EMBL" id="AYXO01000026">
    <property type="protein sequence ID" value="ETA06232.1"/>
    <property type="molecule type" value="Genomic_DNA"/>
</dbReference>
<dbReference type="InterPro" id="IPR021224">
    <property type="entry name" value="DUF2690"/>
</dbReference>
<dbReference type="AlphaFoldDB" id="W9DCT5"/>
<proteinExistence type="predicted"/>
<keyword evidence="2" id="KW-0472">Membrane</keyword>
<organism evidence="3 4">
    <name type="scientific">Gordonia alkanivorans CGMCC 6845</name>
    <dbReference type="NCBI Taxonomy" id="1423140"/>
    <lineage>
        <taxon>Bacteria</taxon>
        <taxon>Bacillati</taxon>
        <taxon>Actinomycetota</taxon>
        <taxon>Actinomycetes</taxon>
        <taxon>Mycobacteriales</taxon>
        <taxon>Gordoniaceae</taxon>
        <taxon>Gordonia</taxon>
    </lineage>
</organism>
<name>W9DCT5_9ACTN</name>
<evidence type="ECO:0000313" key="4">
    <source>
        <dbReference type="Proteomes" id="UP000035035"/>
    </source>
</evidence>
<comment type="caution">
    <text evidence="3">The sequence shown here is derived from an EMBL/GenBank/DDBJ whole genome shotgun (WGS) entry which is preliminary data.</text>
</comment>
<evidence type="ECO:0000256" key="1">
    <source>
        <dbReference type="SAM" id="MobiDB-lite"/>
    </source>
</evidence>
<reference evidence="3 4" key="1">
    <citation type="journal article" date="2014" name="Genome Announc.">
        <title>Draft Genome Sequence of Gordonia alkanivorans Strain CGMCC6845, a Halotolerant Hydrocarbon-Degrading Bacterium.</title>
        <authorList>
            <person name="Wang X."/>
            <person name="Jin D."/>
            <person name="Zhou L."/>
            <person name="Wu L."/>
            <person name="An W."/>
            <person name="Zhao L."/>
        </authorList>
    </citation>
    <scope>NUCLEOTIDE SEQUENCE [LARGE SCALE GENOMIC DNA]</scope>
    <source>
        <strain evidence="3 4">CGMCC 6845</strain>
    </source>
</reference>
<sequence>MAMTSSARDELPDQSPASSDPDEEYRAAVAAFKTELNAFRKRHPNSSFEALEKTVARRHPHLTVGKTTLNDATRADRPLPTSRTLTAMVMALTDDPAEVADWQQRLADLTPPAVPSPLGPPELSTTGGHPGRRQRRWLLVVAIVAVLIGSNAATFFITRHMSTPSPPAVRTGDNPIATDCVADARPAANSTDNPAFLLELIFSPSCDAGWGRITRLAGADTNNILSVTIYRNTDPSGPSRQLATEPDTHSAFSTLIIRDNPTDRLCVTGWATIDGQRTDSPTPLCI</sequence>
<keyword evidence="2" id="KW-1133">Transmembrane helix</keyword>
<keyword evidence="4" id="KW-1185">Reference proteome</keyword>
<dbReference type="PATRIC" id="fig|1423140.3.peg.2916"/>
<dbReference type="Pfam" id="PF10901">
    <property type="entry name" value="DUF2690"/>
    <property type="match status" value="1"/>
</dbReference>
<evidence type="ECO:0000256" key="2">
    <source>
        <dbReference type="SAM" id="Phobius"/>
    </source>
</evidence>
<feature type="region of interest" description="Disordered" evidence="1">
    <location>
        <begin position="109"/>
        <end position="131"/>
    </location>
</feature>
<protein>
    <recommendedName>
        <fullName evidence="5">DUF2690 domain-containing protein</fullName>
    </recommendedName>
</protein>
<evidence type="ECO:0008006" key="5">
    <source>
        <dbReference type="Google" id="ProtNLM"/>
    </source>
</evidence>
<accession>W9DCT5</accession>
<evidence type="ECO:0000313" key="3">
    <source>
        <dbReference type="EMBL" id="ETA06232.1"/>
    </source>
</evidence>
<feature type="region of interest" description="Disordered" evidence="1">
    <location>
        <begin position="1"/>
        <end position="24"/>
    </location>
</feature>
<dbReference type="Proteomes" id="UP000035035">
    <property type="component" value="Unassembled WGS sequence"/>
</dbReference>